<dbReference type="InterPro" id="IPR011852">
    <property type="entry name" value="TRAP_TAXI"/>
</dbReference>
<reference evidence="2 3" key="1">
    <citation type="submission" date="2017-09" db="EMBL/GenBank/DDBJ databases">
        <title>Bacterial strain isolated from the female urinary microbiota.</title>
        <authorList>
            <person name="Thomas-White K."/>
            <person name="Kumar N."/>
            <person name="Forster S."/>
            <person name="Putonti C."/>
            <person name="Lawley T."/>
            <person name="Wolfe A.J."/>
        </authorList>
    </citation>
    <scope>NUCLEOTIDE SEQUENCE [LARGE SCALE GENOMIC DNA]</scope>
    <source>
        <strain evidence="2 3">UMB0680</strain>
    </source>
</reference>
<dbReference type="SUPFAM" id="SSF53850">
    <property type="entry name" value="Periplasmic binding protein-like II"/>
    <property type="match status" value="1"/>
</dbReference>
<gene>
    <name evidence="2" type="ORF">CJ198_10700</name>
</gene>
<dbReference type="OrthoDB" id="5582316at2"/>
<dbReference type="PANTHER" id="PTHR42941">
    <property type="entry name" value="SLL1037 PROTEIN"/>
    <property type="match status" value="1"/>
</dbReference>
<keyword evidence="1" id="KW-0732">Signal</keyword>
<evidence type="ECO:0000313" key="3">
    <source>
        <dbReference type="Proteomes" id="UP000235703"/>
    </source>
</evidence>
<dbReference type="Gene3D" id="3.40.190.10">
    <property type="entry name" value="Periplasmic binding protein-like II"/>
    <property type="match status" value="2"/>
</dbReference>
<dbReference type="PROSITE" id="PS51257">
    <property type="entry name" value="PROKAR_LIPOPROTEIN"/>
    <property type="match status" value="1"/>
</dbReference>
<dbReference type="CDD" id="cd13520">
    <property type="entry name" value="PBP2_TAXI_TRAP"/>
    <property type="match status" value="1"/>
</dbReference>
<proteinExistence type="predicted"/>
<feature type="chain" id="PRO_5014730514" evidence="1">
    <location>
        <begin position="23"/>
        <end position="337"/>
    </location>
</feature>
<comment type="caution">
    <text evidence="2">The sequence shown here is derived from an EMBL/GenBank/DDBJ whole genome shotgun (WGS) entry which is preliminary data.</text>
</comment>
<accession>A0A2N6PFQ7</accession>
<sequence length="337" mass="34971">MKIGLVGRAAAIMSAAALVLSACGGGTGGGGGNGGGEPAEDFTQDLTFATGGTAGVYYPLGNEYSRIFQNEVDGLMVNAVETDGSVDNLGRIAKGEAQLAFTQNNTAHDAVSGSGEFEELGQPLENIGWIGQLYPEAAQVITLEDSGFESIEDLKGKKIAVGAPGSGTAAVAKLILDAYGFEDGDYEPFEESFADARSKLQDGNIDASIEILGVPAASLSELAANADVKLLPLDKDKADQIAGESQYESYVIPGGSYDFAPDDVQTVTVFATIVASTNQVSEEDAYGITKAIYEKAGDISLAQGKLIKTEDALLGRGDVELHPGAKKYFDEQGISTE</sequence>
<keyword evidence="3" id="KW-1185">Reference proteome</keyword>
<protein>
    <submittedName>
        <fullName evidence="2">TRAP transporter substrate-binding protein</fullName>
    </submittedName>
</protein>
<feature type="signal peptide" evidence="1">
    <location>
        <begin position="1"/>
        <end position="22"/>
    </location>
</feature>
<evidence type="ECO:0000313" key="2">
    <source>
        <dbReference type="EMBL" id="PMB97517.1"/>
    </source>
</evidence>
<organism evidence="2 3">
    <name type="scientific">Brevibacterium luteolum</name>
    <dbReference type="NCBI Taxonomy" id="199591"/>
    <lineage>
        <taxon>Bacteria</taxon>
        <taxon>Bacillati</taxon>
        <taxon>Actinomycetota</taxon>
        <taxon>Actinomycetes</taxon>
        <taxon>Micrococcales</taxon>
        <taxon>Brevibacteriaceae</taxon>
        <taxon>Brevibacterium</taxon>
    </lineage>
</organism>
<dbReference type="EMBL" id="PNFZ01000006">
    <property type="protein sequence ID" value="PMB97517.1"/>
    <property type="molecule type" value="Genomic_DNA"/>
</dbReference>
<dbReference type="AlphaFoldDB" id="A0A2N6PFQ7"/>
<dbReference type="NCBIfam" id="TIGR02122">
    <property type="entry name" value="TRAP_TAXI"/>
    <property type="match status" value="1"/>
</dbReference>
<dbReference type="RefSeq" id="WP_102162600.1">
    <property type="nucleotide sequence ID" value="NZ_PNFZ01000006.1"/>
</dbReference>
<name>A0A2N6PFQ7_9MICO</name>
<dbReference type="PANTHER" id="PTHR42941:SF1">
    <property type="entry name" value="SLL1037 PROTEIN"/>
    <property type="match status" value="1"/>
</dbReference>
<dbReference type="Pfam" id="PF16868">
    <property type="entry name" value="NMT1_3"/>
    <property type="match status" value="1"/>
</dbReference>
<evidence type="ECO:0000256" key="1">
    <source>
        <dbReference type="SAM" id="SignalP"/>
    </source>
</evidence>
<dbReference type="Proteomes" id="UP000235703">
    <property type="component" value="Unassembled WGS sequence"/>
</dbReference>